<dbReference type="EC" id="1.5.1.3" evidence="3 8"/>
<comment type="similarity">
    <text evidence="2 8">Belongs to the dihydrofolate reductase family.</text>
</comment>
<evidence type="ECO:0000256" key="4">
    <source>
        <dbReference type="ARBA" id="ARBA00022563"/>
    </source>
</evidence>
<dbReference type="GO" id="GO:0070401">
    <property type="term" value="F:NADP+ binding"/>
    <property type="evidence" value="ECO:0007669"/>
    <property type="project" value="UniProtKB-ARBA"/>
</dbReference>
<dbReference type="GO" id="GO:0046654">
    <property type="term" value="P:tetrahydrofolate biosynthetic process"/>
    <property type="evidence" value="ECO:0007669"/>
    <property type="project" value="InterPro"/>
</dbReference>
<dbReference type="EMBL" id="JADJMH010000005">
    <property type="protein sequence ID" value="MBK7674630.1"/>
    <property type="molecule type" value="Genomic_DNA"/>
</dbReference>
<dbReference type="GO" id="GO:0006730">
    <property type="term" value="P:one-carbon metabolic process"/>
    <property type="evidence" value="ECO:0007669"/>
    <property type="project" value="UniProtKB-KW"/>
</dbReference>
<sequence length="168" mass="18797">MISLIAVVARNRAIGLNQKLLWHLPEDMRHFRATTDGKPVIMGRKTWESLPPAFRPLPNRHNIVISRNPAYRPRGATCAGSLDEAIRLAGTASEVFIIGGAELYRQTLPLAKRLYLTEVFEDLAGDSFFPEVPRAEWREVSRHAGNAQSPKGKAGEVPAFDFVVYERC</sequence>
<dbReference type="GO" id="GO:0046452">
    <property type="term" value="P:dihydrofolate metabolic process"/>
    <property type="evidence" value="ECO:0007669"/>
    <property type="project" value="TreeGrafter"/>
</dbReference>
<dbReference type="InterPro" id="IPR001796">
    <property type="entry name" value="DHFR_dom"/>
</dbReference>
<dbReference type="GO" id="GO:0004146">
    <property type="term" value="F:dihydrofolate reductase activity"/>
    <property type="evidence" value="ECO:0007669"/>
    <property type="project" value="UniProtKB-EC"/>
</dbReference>
<comment type="pathway">
    <text evidence="1 8">Cofactor biosynthesis; tetrahydrofolate biosynthesis; 5,6,7,8-tetrahydrofolate from 7,8-dihydrofolate: step 1/1.</text>
</comment>
<dbReference type="FunFam" id="3.40.430.10:FF:000001">
    <property type="entry name" value="Dihydrofolate reductase"/>
    <property type="match status" value="1"/>
</dbReference>
<comment type="function">
    <text evidence="7 8">Key enzyme in folate metabolism. Catalyzes an essential reaction for de novo glycine and purine synthesis, and for DNA precursor synthesis.</text>
</comment>
<dbReference type="Gene3D" id="3.40.430.10">
    <property type="entry name" value="Dihydrofolate Reductase, subunit A"/>
    <property type="match status" value="1"/>
</dbReference>
<evidence type="ECO:0000256" key="2">
    <source>
        <dbReference type="ARBA" id="ARBA00009539"/>
    </source>
</evidence>
<name>A0A935UGN7_9PROT</name>
<keyword evidence="5 8" id="KW-0521">NADP</keyword>
<evidence type="ECO:0000256" key="6">
    <source>
        <dbReference type="ARBA" id="ARBA00023002"/>
    </source>
</evidence>
<feature type="domain" description="DHFR" evidence="9">
    <location>
        <begin position="1"/>
        <end position="167"/>
    </location>
</feature>
<comment type="caution">
    <text evidence="10">The sequence shown here is derived from an EMBL/GenBank/DDBJ whole genome shotgun (WGS) entry which is preliminary data.</text>
</comment>
<dbReference type="PRINTS" id="PR00070">
    <property type="entry name" value="DHFR"/>
</dbReference>
<organism evidence="10 11">
    <name type="scientific">Candidatus Accumulibacter proximus</name>
    <dbReference type="NCBI Taxonomy" id="2954385"/>
    <lineage>
        <taxon>Bacteria</taxon>
        <taxon>Pseudomonadati</taxon>
        <taxon>Pseudomonadota</taxon>
        <taxon>Betaproteobacteria</taxon>
        <taxon>Candidatus Accumulibacter</taxon>
    </lineage>
</organism>
<protein>
    <recommendedName>
        <fullName evidence="3 8">Dihydrofolate reductase</fullName>
        <ecNumber evidence="3 8">1.5.1.3</ecNumber>
    </recommendedName>
</protein>
<evidence type="ECO:0000256" key="5">
    <source>
        <dbReference type="ARBA" id="ARBA00022857"/>
    </source>
</evidence>
<dbReference type="PROSITE" id="PS51330">
    <property type="entry name" value="DHFR_2"/>
    <property type="match status" value="1"/>
</dbReference>
<dbReference type="PIRSF" id="PIRSF000194">
    <property type="entry name" value="DHFR"/>
    <property type="match status" value="1"/>
</dbReference>
<dbReference type="Proteomes" id="UP000697998">
    <property type="component" value="Unassembled WGS sequence"/>
</dbReference>
<evidence type="ECO:0000313" key="11">
    <source>
        <dbReference type="Proteomes" id="UP000697998"/>
    </source>
</evidence>
<dbReference type="InterPro" id="IPR012259">
    <property type="entry name" value="DHFR"/>
</dbReference>
<dbReference type="GO" id="GO:0046655">
    <property type="term" value="P:folic acid metabolic process"/>
    <property type="evidence" value="ECO:0007669"/>
    <property type="project" value="TreeGrafter"/>
</dbReference>
<gene>
    <name evidence="10" type="ORF">IPJ27_07580</name>
</gene>
<evidence type="ECO:0000256" key="8">
    <source>
        <dbReference type="PIRNR" id="PIRNR000194"/>
    </source>
</evidence>
<reference evidence="10 11" key="1">
    <citation type="submission" date="2020-10" db="EMBL/GenBank/DDBJ databases">
        <title>Connecting structure to function with the recovery of over 1000 high-quality activated sludge metagenome-assembled genomes encoding full-length rRNA genes using long-read sequencing.</title>
        <authorList>
            <person name="Singleton C.M."/>
            <person name="Petriglieri F."/>
            <person name="Kristensen J.M."/>
            <person name="Kirkegaard R.H."/>
            <person name="Michaelsen T.Y."/>
            <person name="Andersen M.H."/>
            <person name="Karst S.M."/>
            <person name="Dueholm M.S."/>
            <person name="Nielsen P.H."/>
            <person name="Albertsen M."/>
        </authorList>
    </citation>
    <scope>NUCLEOTIDE SEQUENCE [LARGE SCALE GENOMIC DNA]</scope>
    <source>
        <strain evidence="10">EsbW_18-Q3-R4-48_BATAC.285</strain>
    </source>
</reference>
<evidence type="ECO:0000256" key="7">
    <source>
        <dbReference type="ARBA" id="ARBA00025067"/>
    </source>
</evidence>
<dbReference type="PANTHER" id="PTHR48069">
    <property type="entry name" value="DIHYDROFOLATE REDUCTASE"/>
    <property type="match status" value="1"/>
</dbReference>
<dbReference type="InterPro" id="IPR024072">
    <property type="entry name" value="DHFR-like_dom_sf"/>
</dbReference>
<dbReference type="AlphaFoldDB" id="A0A935UGN7"/>
<comment type="catalytic activity">
    <reaction evidence="8">
        <text>(6S)-5,6,7,8-tetrahydrofolate + NADP(+) = 7,8-dihydrofolate + NADPH + H(+)</text>
        <dbReference type="Rhea" id="RHEA:15009"/>
        <dbReference type="ChEBI" id="CHEBI:15378"/>
        <dbReference type="ChEBI" id="CHEBI:57451"/>
        <dbReference type="ChEBI" id="CHEBI:57453"/>
        <dbReference type="ChEBI" id="CHEBI:57783"/>
        <dbReference type="ChEBI" id="CHEBI:58349"/>
        <dbReference type="EC" id="1.5.1.3"/>
    </reaction>
</comment>
<dbReference type="SUPFAM" id="SSF53597">
    <property type="entry name" value="Dihydrofolate reductase-like"/>
    <property type="match status" value="1"/>
</dbReference>
<keyword evidence="4 8" id="KW-0554">One-carbon metabolism</keyword>
<evidence type="ECO:0000259" key="9">
    <source>
        <dbReference type="PROSITE" id="PS51330"/>
    </source>
</evidence>
<dbReference type="GO" id="GO:0005829">
    <property type="term" value="C:cytosol"/>
    <property type="evidence" value="ECO:0007669"/>
    <property type="project" value="TreeGrafter"/>
</dbReference>
<dbReference type="CDD" id="cd00209">
    <property type="entry name" value="DHFR"/>
    <property type="match status" value="1"/>
</dbReference>
<dbReference type="PANTHER" id="PTHR48069:SF3">
    <property type="entry name" value="DIHYDROFOLATE REDUCTASE"/>
    <property type="match status" value="1"/>
</dbReference>
<evidence type="ECO:0000256" key="3">
    <source>
        <dbReference type="ARBA" id="ARBA00012856"/>
    </source>
</evidence>
<keyword evidence="6 8" id="KW-0560">Oxidoreductase</keyword>
<accession>A0A935UGN7</accession>
<evidence type="ECO:0000256" key="1">
    <source>
        <dbReference type="ARBA" id="ARBA00004903"/>
    </source>
</evidence>
<dbReference type="Pfam" id="PF00186">
    <property type="entry name" value="DHFR_1"/>
    <property type="match status" value="1"/>
</dbReference>
<evidence type="ECO:0000313" key="10">
    <source>
        <dbReference type="EMBL" id="MBK7674630.1"/>
    </source>
</evidence>
<proteinExistence type="inferred from homology"/>